<keyword evidence="3" id="KW-1185">Reference proteome</keyword>
<dbReference type="KEGG" id="chg:AXF12_05875"/>
<name>A0AAX2GWT1_9FLAO</name>
<reference evidence="2 4" key="2">
    <citation type="submission" date="2017-06" db="EMBL/GenBank/DDBJ databases">
        <authorList>
            <consortium name="Pathogen Informatics"/>
        </authorList>
    </citation>
    <scope>NUCLEOTIDE SEQUENCE [LARGE SCALE GENOMIC DNA]</scope>
    <source>
        <strain evidence="2 4">NCTC12947</strain>
    </source>
</reference>
<evidence type="ECO:0000313" key="1">
    <source>
        <dbReference type="EMBL" id="AMD85088.1"/>
    </source>
</evidence>
<organism evidence="2 4">
    <name type="scientific">Capnocytophaga haemolytica</name>
    <dbReference type="NCBI Taxonomy" id="45243"/>
    <lineage>
        <taxon>Bacteria</taxon>
        <taxon>Pseudomonadati</taxon>
        <taxon>Bacteroidota</taxon>
        <taxon>Flavobacteriia</taxon>
        <taxon>Flavobacteriales</taxon>
        <taxon>Flavobacteriaceae</taxon>
        <taxon>Capnocytophaga</taxon>
    </lineage>
</organism>
<dbReference type="AlphaFoldDB" id="A0AAX2GWT1"/>
<reference evidence="1 3" key="1">
    <citation type="submission" date="2016-02" db="EMBL/GenBank/DDBJ databases">
        <authorList>
            <person name="Holder M.E."/>
            <person name="Ajami N.J."/>
            <person name="Petrosino J.F."/>
        </authorList>
    </citation>
    <scope>NUCLEOTIDE SEQUENCE [LARGE SCALE GENOMIC DNA]</scope>
    <source>
        <strain evidence="1 3">CCUG 32990</strain>
    </source>
</reference>
<evidence type="ECO:0000313" key="3">
    <source>
        <dbReference type="Proteomes" id="UP000065822"/>
    </source>
</evidence>
<accession>A0AAX2GWT1</accession>
<evidence type="ECO:0000313" key="2">
    <source>
        <dbReference type="EMBL" id="SNV05111.1"/>
    </source>
</evidence>
<dbReference type="Proteomes" id="UP000065822">
    <property type="component" value="Chromosome"/>
</dbReference>
<dbReference type="Proteomes" id="UP000215539">
    <property type="component" value="Chromosome 1"/>
</dbReference>
<protein>
    <submittedName>
        <fullName evidence="2">Uncharacterized protein</fullName>
    </submittedName>
</protein>
<sequence>MKVRKEVRSLFYKKEIHRALEDELCRHYETLKRWLNADPTPFYHHSPAIRKAFLKIVGKTVKGAFEPSAGESK</sequence>
<gene>
    <name evidence="1" type="ORF">AXF12_05875</name>
    <name evidence="2" type="ORF">SAMEA44541418_00543</name>
</gene>
<dbReference type="EMBL" id="LT906449">
    <property type="protein sequence ID" value="SNV05111.1"/>
    <property type="molecule type" value="Genomic_DNA"/>
</dbReference>
<dbReference type="EMBL" id="CP014227">
    <property type="protein sequence ID" value="AMD85088.1"/>
    <property type="molecule type" value="Genomic_DNA"/>
</dbReference>
<proteinExistence type="predicted"/>
<evidence type="ECO:0000313" key="4">
    <source>
        <dbReference type="Proteomes" id="UP000215539"/>
    </source>
</evidence>
<dbReference type="RefSeq" id="WP_066429159.1">
    <property type="nucleotide sequence ID" value="NZ_CP014227.1"/>
</dbReference>